<name>A0A317E1T6_9PROT</name>
<dbReference type="AlphaFoldDB" id="A0A317E1T6"/>
<dbReference type="Pfam" id="PF00378">
    <property type="entry name" value="ECH_1"/>
    <property type="match status" value="1"/>
</dbReference>
<dbReference type="Proteomes" id="UP000246077">
    <property type="component" value="Unassembled WGS sequence"/>
</dbReference>
<evidence type="ECO:0000313" key="2">
    <source>
        <dbReference type="EMBL" id="PWR20929.1"/>
    </source>
</evidence>
<dbReference type="Gene3D" id="3.90.226.10">
    <property type="entry name" value="2-enoyl-CoA Hydratase, Chain A, domain 1"/>
    <property type="match status" value="1"/>
</dbReference>
<evidence type="ECO:0000313" key="3">
    <source>
        <dbReference type="Proteomes" id="UP000246077"/>
    </source>
</evidence>
<dbReference type="InterPro" id="IPR029045">
    <property type="entry name" value="ClpP/crotonase-like_dom_sf"/>
</dbReference>
<dbReference type="PANTHER" id="PTHR43459">
    <property type="entry name" value="ENOYL-COA HYDRATASE"/>
    <property type="match status" value="1"/>
</dbReference>
<keyword evidence="3" id="KW-1185">Reference proteome</keyword>
<dbReference type="GO" id="GO:0016853">
    <property type="term" value="F:isomerase activity"/>
    <property type="evidence" value="ECO:0007669"/>
    <property type="project" value="UniProtKB-KW"/>
</dbReference>
<protein>
    <submittedName>
        <fullName evidence="2">Enoyl-CoA hydratase/isomerase family protein</fullName>
    </submittedName>
</protein>
<dbReference type="SUPFAM" id="SSF52096">
    <property type="entry name" value="ClpP/crotonase"/>
    <property type="match status" value="1"/>
</dbReference>
<dbReference type="Gene3D" id="1.10.12.10">
    <property type="entry name" value="Lyase 2-enoyl-coa Hydratase, Chain A, domain 2"/>
    <property type="match status" value="1"/>
</dbReference>
<gene>
    <name evidence="2" type="ORF">DKG75_13140</name>
</gene>
<proteinExistence type="inferred from homology"/>
<comment type="caution">
    <text evidence="2">The sequence shown here is derived from an EMBL/GenBank/DDBJ whole genome shotgun (WGS) entry which is preliminary data.</text>
</comment>
<keyword evidence="2" id="KW-0413">Isomerase</keyword>
<dbReference type="PANTHER" id="PTHR43459:SF1">
    <property type="entry name" value="EG:BACN32G11.4 PROTEIN"/>
    <property type="match status" value="1"/>
</dbReference>
<dbReference type="InterPro" id="IPR001753">
    <property type="entry name" value="Enoyl-CoA_hydra/iso"/>
</dbReference>
<sequence length="290" mass="30060">MVGGAGTDPRRIGARQAAAHRRLREEKTMNLPSMRLEMRAAVAHLTFTQGERGNPIDGAFCADIRAVSIELAARPAVRAILVTAEGRSFSVGGDINAFTADLDALPAKVTGWAGDLHDGIARLQRLNAPMVAAVHGVCAGGMTAFVAGADVVLASDKARFVSAYTGIGYSCDAGASIMLSRRLGHARAKRFLLLGEALDAQAALAAGLADEVTAAEDLAARAGALAARLAAGPSFAYGEIKRLFQTVDHQPLEAQLALEAASIARSAATADARAALTAFSNKERPTFAGR</sequence>
<dbReference type="CDD" id="cd06558">
    <property type="entry name" value="crotonase-like"/>
    <property type="match status" value="1"/>
</dbReference>
<dbReference type="EMBL" id="QGLF01000003">
    <property type="protein sequence ID" value="PWR20929.1"/>
    <property type="molecule type" value="Genomic_DNA"/>
</dbReference>
<organism evidence="2 3">
    <name type="scientific">Zavarzinia compransoris</name>
    <dbReference type="NCBI Taxonomy" id="1264899"/>
    <lineage>
        <taxon>Bacteria</taxon>
        <taxon>Pseudomonadati</taxon>
        <taxon>Pseudomonadota</taxon>
        <taxon>Alphaproteobacteria</taxon>
        <taxon>Rhodospirillales</taxon>
        <taxon>Zavarziniaceae</taxon>
        <taxon>Zavarzinia</taxon>
    </lineage>
</organism>
<comment type="similarity">
    <text evidence="1">Belongs to the enoyl-CoA hydratase/isomerase family.</text>
</comment>
<reference evidence="3" key="1">
    <citation type="submission" date="2018-05" db="EMBL/GenBank/DDBJ databases">
        <title>Zavarzinia sp. HR-AS.</title>
        <authorList>
            <person name="Lee Y."/>
            <person name="Jeon C.O."/>
        </authorList>
    </citation>
    <scope>NUCLEOTIDE SEQUENCE [LARGE SCALE GENOMIC DNA]</scope>
    <source>
        <strain evidence="3">DSM 1231</strain>
    </source>
</reference>
<dbReference type="InterPro" id="IPR014748">
    <property type="entry name" value="Enoyl-CoA_hydra_C"/>
</dbReference>
<dbReference type="OrthoDB" id="9781757at2"/>
<accession>A0A317E1T6</accession>
<evidence type="ECO:0000256" key="1">
    <source>
        <dbReference type="ARBA" id="ARBA00005254"/>
    </source>
</evidence>